<organism evidence="2 3">
    <name type="scientific">Rhodofomes roseus</name>
    <dbReference type="NCBI Taxonomy" id="34475"/>
    <lineage>
        <taxon>Eukaryota</taxon>
        <taxon>Fungi</taxon>
        <taxon>Dikarya</taxon>
        <taxon>Basidiomycota</taxon>
        <taxon>Agaricomycotina</taxon>
        <taxon>Agaricomycetes</taxon>
        <taxon>Polyporales</taxon>
        <taxon>Rhodofomes</taxon>
    </lineage>
</organism>
<proteinExistence type="predicted"/>
<evidence type="ECO:0000256" key="1">
    <source>
        <dbReference type="SAM" id="MobiDB-lite"/>
    </source>
</evidence>
<evidence type="ECO:0000313" key="3">
    <source>
        <dbReference type="Proteomes" id="UP000298390"/>
    </source>
</evidence>
<name>A0A4Y9XSW7_9APHY</name>
<comment type="caution">
    <text evidence="2">The sequence shown here is derived from an EMBL/GenBank/DDBJ whole genome shotgun (WGS) entry which is preliminary data.</text>
</comment>
<dbReference type="EMBL" id="SEKV01000966">
    <property type="protein sequence ID" value="TFY52493.1"/>
    <property type="molecule type" value="Genomic_DNA"/>
</dbReference>
<feature type="compositionally biased region" description="Basic and acidic residues" evidence="1">
    <location>
        <begin position="70"/>
        <end position="83"/>
    </location>
</feature>
<reference evidence="2 3" key="1">
    <citation type="submission" date="2019-01" db="EMBL/GenBank/DDBJ databases">
        <title>Genome sequencing of the rare red list fungi Fomitopsis rosea.</title>
        <authorList>
            <person name="Buettner E."/>
            <person name="Kellner H."/>
        </authorList>
    </citation>
    <scope>NUCLEOTIDE SEQUENCE [LARGE SCALE GENOMIC DNA]</scope>
    <source>
        <strain evidence="2 3">DSM 105464</strain>
    </source>
</reference>
<gene>
    <name evidence="2" type="ORF">EVJ58_g9987</name>
</gene>
<dbReference type="Proteomes" id="UP000298390">
    <property type="component" value="Unassembled WGS sequence"/>
</dbReference>
<accession>A0A4Y9XSW7</accession>
<sequence>MTSQFAALLLQQFEQLNKSLQSIVDENRQSQATLTAELRDIRSQIAAIETTSAKPGKSADKDDEMEVEEELGRMTDEDDRQWSDNKVTQLTTRRRHRRQTTKPAALRDPALKPGLTNLQHWVRTHLDTLFGVTAVAEVLKKNPPITDEEMQSYLDDEGEVTCTIQNFRVDFTRPPSCTFNAEARRIFVENFFACHRAGHFKEKPIPNALLAPPMVSSVYDTHMEHRRKTYKAHIKPLSPEDVQLYKKRKAANSRRRTLLECRATTLTVRKLFRHAALFKKLRPVHMSGDETDGPVKTHPAKFRIVEARWQSLEFKTFLRALDTMYREDWAMPVGFRATSGNTPRCRVEEGARVEDGVAPPHMWRNCYDEGWLKSLKIHVLQSLQIIDEDYEFTLKG</sequence>
<protein>
    <submittedName>
        <fullName evidence="2">Uncharacterized protein</fullName>
    </submittedName>
</protein>
<dbReference type="STRING" id="34475.A0A4Y9XSW7"/>
<evidence type="ECO:0000313" key="2">
    <source>
        <dbReference type="EMBL" id="TFY52493.1"/>
    </source>
</evidence>
<dbReference type="AlphaFoldDB" id="A0A4Y9XSW7"/>
<feature type="region of interest" description="Disordered" evidence="1">
    <location>
        <begin position="51"/>
        <end position="110"/>
    </location>
</feature>